<dbReference type="EMBL" id="JAHUTJ010052455">
    <property type="protein sequence ID" value="MED6285193.1"/>
    <property type="molecule type" value="Genomic_DNA"/>
</dbReference>
<reference evidence="1 2" key="1">
    <citation type="submission" date="2021-06" db="EMBL/GenBank/DDBJ databases">
        <authorList>
            <person name="Palmer J.M."/>
        </authorList>
    </citation>
    <scope>NUCLEOTIDE SEQUENCE [LARGE SCALE GENOMIC DNA]</scope>
    <source>
        <strain evidence="1 2">CL_MEX2019</strain>
        <tissue evidence="1">Muscle</tissue>
    </source>
</reference>
<dbReference type="Proteomes" id="UP001352852">
    <property type="component" value="Unassembled WGS sequence"/>
</dbReference>
<evidence type="ECO:0000313" key="1">
    <source>
        <dbReference type="EMBL" id="MED6285193.1"/>
    </source>
</evidence>
<gene>
    <name evidence="1" type="ORF">CHARACLAT_026750</name>
</gene>
<evidence type="ECO:0000313" key="2">
    <source>
        <dbReference type="Proteomes" id="UP001352852"/>
    </source>
</evidence>
<comment type="caution">
    <text evidence="1">The sequence shown here is derived from an EMBL/GenBank/DDBJ whole genome shotgun (WGS) entry which is preliminary data.</text>
</comment>
<name>A0ABU7EG10_9TELE</name>
<proteinExistence type="predicted"/>
<protein>
    <submittedName>
        <fullName evidence="1">Uncharacterized protein</fullName>
    </submittedName>
</protein>
<organism evidence="1 2">
    <name type="scientific">Characodon lateralis</name>
    <dbReference type="NCBI Taxonomy" id="208331"/>
    <lineage>
        <taxon>Eukaryota</taxon>
        <taxon>Metazoa</taxon>
        <taxon>Chordata</taxon>
        <taxon>Craniata</taxon>
        <taxon>Vertebrata</taxon>
        <taxon>Euteleostomi</taxon>
        <taxon>Actinopterygii</taxon>
        <taxon>Neopterygii</taxon>
        <taxon>Teleostei</taxon>
        <taxon>Neoteleostei</taxon>
        <taxon>Acanthomorphata</taxon>
        <taxon>Ovalentaria</taxon>
        <taxon>Atherinomorphae</taxon>
        <taxon>Cyprinodontiformes</taxon>
        <taxon>Goodeidae</taxon>
        <taxon>Characodon</taxon>
    </lineage>
</organism>
<sequence length="136" mass="15355">MFLEVILDDQACLRSVDSYPVICLRLDSHQAGSFLLSSSPEPSHKCTLSILQHVAGRWRVDRVLLPTDLESRSGRTASRKPDPKVYLAWFLLWVLSSGKHAMVRILEVSKNKKWAKHSGKEVLAIHPPIALQLMMV</sequence>
<keyword evidence="2" id="KW-1185">Reference proteome</keyword>
<accession>A0ABU7EG10</accession>